<dbReference type="OrthoDB" id="7509688at2"/>
<name>A0A418WRC2_9SPHN</name>
<accession>A0A418WRC2</accession>
<evidence type="ECO:0000313" key="1">
    <source>
        <dbReference type="EMBL" id="RJF93795.1"/>
    </source>
</evidence>
<proteinExistence type="predicted"/>
<comment type="caution">
    <text evidence="1">The sequence shown here is derived from an EMBL/GenBank/DDBJ whole genome shotgun (WGS) entry which is preliminary data.</text>
</comment>
<sequence length="91" mass="8971">MTDIDAMLARLRESPVHPGLAVIDTAVFDELAARAGVPATPGARGLSMAAVVALFIGIAGSALPGTQVRAASISPLGAPPTLAPSTLLGAE</sequence>
<protein>
    <submittedName>
        <fullName evidence="1">Uncharacterized protein</fullName>
    </submittedName>
</protein>
<keyword evidence="2" id="KW-1185">Reference proteome</keyword>
<dbReference type="RefSeq" id="WP_119760247.1">
    <property type="nucleotide sequence ID" value="NZ_QYUM01000002.1"/>
</dbReference>
<dbReference type="Proteomes" id="UP000286100">
    <property type="component" value="Unassembled WGS sequence"/>
</dbReference>
<evidence type="ECO:0000313" key="2">
    <source>
        <dbReference type="Proteomes" id="UP000286100"/>
    </source>
</evidence>
<dbReference type="AlphaFoldDB" id="A0A418WRC2"/>
<reference evidence="1 2" key="1">
    <citation type="submission" date="2018-09" db="EMBL/GenBank/DDBJ databases">
        <authorList>
            <person name="Zhu H."/>
        </authorList>
    </citation>
    <scope>NUCLEOTIDE SEQUENCE [LARGE SCALE GENOMIC DNA]</scope>
    <source>
        <strain evidence="1 2">K2R01-6</strain>
    </source>
</reference>
<organism evidence="1 2">
    <name type="scientific">Sphingomonas cavernae</name>
    <dbReference type="NCBI Taxonomy" id="2320861"/>
    <lineage>
        <taxon>Bacteria</taxon>
        <taxon>Pseudomonadati</taxon>
        <taxon>Pseudomonadota</taxon>
        <taxon>Alphaproteobacteria</taxon>
        <taxon>Sphingomonadales</taxon>
        <taxon>Sphingomonadaceae</taxon>
        <taxon>Sphingomonas</taxon>
    </lineage>
</organism>
<dbReference type="EMBL" id="QYUM01000002">
    <property type="protein sequence ID" value="RJF93795.1"/>
    <property type="molecule type" value="Genomic_DNA"/>
</dbReference>
<gene>
    <name evidence="1" type="ORF">D3876_05775</name>
</gene>